<reference evidence="7 8" key="1">
    <citation type="submission" date="2019-12" db="EMBL/GenBank/DDBJ databases">
        <title>Chromosome-level assembly of the Caenorhabditis remanei genome.</title>
        <authorList>
            <person name="Teterina A.A."/>
            <person name="Willis J.H."/>
            <person name="Phillips P.C."/>
        </authorList>
    </citation>
    <scope>NUCLEOTIDE SEQUENCE [LARGE SCALE GENOMIC DNA]</scope>
    <source>
        <strain evidence="7 8">PX506</strain>
        <tissue evidence="7">Whole organism</tissue>
    </source>
</reference>
<dbReference type="GO" id="GO:0007606">
    <property type="term" value="P:sensory perception of chemical stimulus"/>
    <property type="evidence" value="ECO:0007669"/>
    <property type="project" value="UniProtKB-UniRule"/>
</dbReference>
<dbReference type="CTD" id="9798364"/>
<gene>
    <name evidence="7" type="ORF">GCK72_022895</name>
</gene>
<dbReference type="EMBL" id="WUAV01000006">
    <property type="protein sequence ID" value="KAF1746439.1"/>
    <property type="molecule type" value="Genomic_DNA"/>
</dbReference>
<dbReference type="InterPro" id="IPR000609">
    <property type="entry name" value="7TM_GPCR_serpentine_rcpt_Srg"/>
</dbReference>
<dbReference type="KEGG" id="crq:GCK72_022895"/>
<dbReference type="GO" id="GO:0004888">
    <property type="term" value="F:transmembrane signaling receptor activity"/>
    <property type="evidence" value="ECO:0007669"/>
    <property type="project" value="InterPro"/>
</dbReference>
<keyword evidence="4 6" id="KW-1133">Transmembrane helix</keyword>
<evidence type="ECO:0000256" key="1">
    <source>
        <dbReference type="ARBA" id="ARBA00004141"/>
    </source>
</evidence>
<organism evidence="7 8">
    <name type="scientific">Caenorhabditis remanei</name>
    <name type="common">Caenorhabditis vulgaris</name>
    <dbReference type="NCBI Taxonomy" id="31234"/>
    <lineage>
        <taxon>Eukaryota</taxon>
        <taxon>Metazoa</taxon>
        <taxon>Ecdysozoa</taxon>
        <taxon>Nematoda</taxon>
        <taxon>Chromadorea</taxon>
        <taxon>Rhabditida</taxon>
        <taxon>Rhabditina</taxon>
        <taxon>Rhabditomorpha</taxon>
        <taxon>Rhabditoidea</taxon>
        <taxon>Rhabditidae</taxon>
        <taxon>Peloderinae</taxon>
        <taxon>Caenorhabditis</taxon>
    </lineage>
</organism>
<evidence type="ECO:0000256" key="5">
    <source>
        <dbReference type="ARBA" id="ARBA00023136"/>
    </source>
</evidence>
<dbReference type="GO" id="GO:0016020">
    <property type="term" value="C:membrane"/>
    <property type="evidence" value="ECO:0007669"/>
    <property type="project" value="UniProtKB-SubCell"/>
</dbReference>
<feature type="transmembrane region" description="Helical" evidence="6">
    <location>
        <begin position="248"/>
        <end position="271"/>
    </location>
</feature>
<sequence>MLPAWLTFCIYLFYGVPSFILYILTFYIILRYRKTFHSSFFHLYLFDGALNLFTFLNNYFKTRIPGITGYNSFIGAFYRIIADTILLDFTMLMNFHMAYVQYAITTLVSLNRLSVMLKYTTFEPLWRKYTWIAIVLICFVPLLNTEVVLHYDTQLAYLNITDTYSITTNMPIDEVFSICIPFMIISTVLSVVINFISVIVVRNLQTQIRYKVESNFIMITCITCLVQLCGTVLSVVRVKLVETDAAMMLATFIPLISDGLSLVQPWLLLAFSHVVREKIIGIISWKKLKKSAVYILKSTTYV</sequence>
<proteinExistence type="inferred from homology"/>
<feature type="transmembrane region" description="Helical" evidence="6">
    <location>
        <begin position="175"/>
        <end position="204"/>
    </location>
</feature>
<evidence type="ECO:0000256" key="4">
    <source>
        <dbReference type="ARBA" id="ARBA00022989"/>
    </source>
</evidence>
<dbReference type="GeneID" id="9798364"/>
<dbReference type="RefSeq" id="XP_003103011.2">
    <property type="nucleotide sequence ID" value="XM_003102963.2"/>
</dbReference>
<comment type="similarity">
    <text evidence="2 6">Belongs to the nematode receptor-like protein srg family.</text>
</comment>
<evidence type="ECO:0000256" key="6">
    <source>
        <dbReference type="RuleBase" id="RU280813"/>
    </source>
</evidence>
<keyword evidence="3 6" id="KW-0812">Transmembrane</keyword>
<evidence type="ECO:0000313" key="8">
    <source>
        <dbReference type="Proteomes" id="UP000483820"/>
    </source>
</evidence>
<dbReference type="Pfam" id="PF02118">
    <property type="entry name" value="Srg"/>
    <property type="match status" value="1"/>
</dbReference>
<dbReference type="PANTHER" id="PTHR31552">
    <property type="entry name" value="SERPENTINE RECEPTOR CLASS GAMMA"/>
    <property type="match status" value="1"/>
</dbReference>
<comment type="caution">
    <text evidence="7">The sequence shown here is derived from an EMBL/GenBank/DDBJ whole genome shotgun (WGS) entry which is preliminary data.</text>
</comment>
<feature type="transmembrane region" description="Helical" evidence="6">
    <location>
        <begin position="5"/>
        <end position="29"/>
    </location>
</feature>
<evidence type="ECO:0000256" key="2">
    <source>
        <dbReference type="ARBA" id="ARBA00005692"/>
    </source>
</evidence>
<feature type="transmembrane region" description="Helical" evidence="6">
    <location>
        <begin position="216"/>
        <end position="236"/>
    </location>
</feature>
<feature type="transmembrane region" description="Helical" evidence="6">
    <location>
        <begin position="41"/>
        <end position="60"/>
    </location>
</feature>
<name>A0A6A5FVF6_CAERE</name>
<comment type="subcellular location">
    <subcellularLocation>
        <location evidence="1">Membrane</location>
        <topology evidence="1">Multi-pass membrane protein</topology>
    </subcellularLocation>
</comment>
<protein>
    <recommendedName>
        <fullName evidence="6">Serpentine receptor class gamma</fullName>
    </recommendedName>
</protein>
<evidence type="ECO:0000313" key="7">
    <source>
        <dbReference type="EMBL" id="KAF1746439.1"/>
    </source>
</evidence>
<evidence type="ECO:0000256" key="3">
    <source>
        <dbReference type="ARBA" id="ARBA00022692"/>
    </source>
</evidence>
<dbReference type="AlphaFoldDB" id="A0A6A5FVF6"/>
<feature type="transmembrane region" description="Helical" evidence="6">
    <location>
        <begin position="129"/>
        <end position="149"/>
    </location>
</feature>
<dbReference type="PANTHER" id="PTHR31552:SF24">
    <property type="entry name" value="SERPENTINE RECEPTOR CLASS GAMMA"/>
    <property type="match status" value="1"/>
</dbReference>
<dbReference type="Proteomes" id="UP000483820">
    <property type="component" value="Chromosome X"/>
</dbReference>
<accession>A0A6A5FVF6</accession>
<feature type="transmembrane region" description="Helical" evidence="6">
    <location>
        <begin position="99"/>
        <end position="117"/>
    </location>
</feature>
<keyword evidence="5 6" id="KW-0472">Membrane</keyword>